<dbReference type="GO" id="GO:0005886">
    <property type="term" value="C:plasma membrane"/>
    <property type="evidence" value="ECO:0007669"/>
    <property type="project" value="UniProtKB-SubCell"/>
</dbReference>
<dbReference type="PRINTS" id="PR00812">
    <property type="entry name" value="BCTERIALGSPF"/>
</dbReference>
<evidence type="ECO:0000313" key="11">
    <source>
        <dbReference type="Proteomes" id="UP000031518"/>
    </source>
</evidence>
<comment type="subcellular location">
    <subcellularLocation>
        <location evidence="1">Cell inner membrane</location>
        <topology evidence="1">Multi-pass membrane protein</topology>
    </subcellularLocation>
</comment>
<dbReference type="Pfam" id="PF00482">
    <property type="entry name" value="T2SSF"/>
    <property type="match status" value="2"/>
</dbReference>
<keyword evidence="11" id="KW-1185">Reference proteome</keyword>
<feature type="domain" description="Type II secretion system protein GspF" evidence="9">
    <location>
        <begin position="275"/>
        <end position="397"/>
    </location>
</feature>
<accession>A0A0B6WX19</accession>
<evidence type="ECO:0000256" key="2">
    <source>
        <dbReference type="ARBA" id="ARBA00005745"/>
    </source>
</evidence>
<evidence type="ECO:0000256" key="8">
    <source>
        <dbReference type="SAM" id="Phobius"/>
    </source>
</evidence>
<dbReference type="STRING" id="454194.PYK22_01596"/>
<dbReference type="Proteomes" id="UP000031518">
    <property type="component" value="Unassembled WGS sequence"/>
</dbReference>
<proteinExistence type="inferred from homology"/>
<dbReference type="FunFam" id="1.20.81.30:FF:000001">
    <property type="entry name" value="Type II secretion system protein F"/>
    <property type="match status" value="2"/>
</dbReference>
<evidence type="ECO:0000256" key="3">
    <source>
        <dbReference type="ARBA" id="ARBA00022475"/>
    </source>
</evidence>
<keyword evidence="3" id="KW-1003">Cell membrane</keyword>
<feature type="transmembrane region" description="Helical" evidence="8">
    <location>
        <begin position="380"/>
        <end position="402"/>
    </location>
</feature>
<evidence type="ECO:0000313" key="10">
    <source>
        <dbReference type="EMBL" id="CDM65591.1"/>
    </source>
</evidence>
<evidence type="ECO:0000259" key="9">
    <source>
        <dbReference type="Pfam" id="PF00482"/>
    </source>
</evidence>
<dbReference type="InterPro" id="IPR018076">
    <property type="entry name" value="T2SS_GspF_dom"/>
</dbReference>
<dbReference type="Gene3D" id="1.20.81.30">
    <property type="entry name" value="Type II secretion system (T2SS), domain F"/>
    <property type="match status" value="2"/>
</dbReference>
<evidence type="ECO:0000256" key="5">
    <source>
        <dbReference type="ARBA" id="ARBA00022692"/>
    </source>
</evidence>
<reference evidence="10 11" key="2">
    <citation type="submission" date="2015-01" db="EMBL/GenBank/DDBJ databases">
        <title>Complete genome sequence of Pyrinomonas methylaliphatogenes type strain K22T.</title>
        <authorList>
            <person name="Lee K.C.Y."/>
            <person name="Power J.F."/>
            <person name="Dunfield P.F."/>
            <person name="Morgan X.C."/>
            <person name="Huttenhower C."/>
            <person name="Stott M.B."/>
        </authorList>
    </citation>
    <scope>NUCLEOTIDE SEQUENCE [LARGE SCALE GENOMIC DNA]</scope>
    <source>
        <strain evidence="10 11">K22</strain>
    </source>
</reference>
<dbReference type="RefSeq" id="WP_041975956.1">
    <property type="nucleotide sequence ID" value="NZ_CBXV010000005.1"/>
</dbReference>
<keyword evidence="5 8" id="KW-0812">Transmembrane</keyword>
<keyword evidence="7 8" id="KW-0472">Membrane</keyword>
<feature type="domain" description="Type II secretion system protein GspF" evidence="9">
    <location>
        <begin position="68"/>
        <end position="191"/>
    </location>
</feature>
<evidence type="ECO:0000256" key="6">
    <source>
        <dbReference type="ARBA" id="ARBA00022989"/>
    </source>
</evidence>
<organism evidence="10 11">
    <name type="scientific">Pyrinomonas methylaliphatogenes</name>
    <dbReference type="NCBI Taxonomy" id="454194"/>
    <lineage>
        <taxon>Bacteria</taxon>
        <taxon>Pseudomonadati</taxon>
        <taxon>Acidobacteriota</taxon>
        <taxon>Blastocatellia</taxon>
        <taxon>Blastocatellales</taxon>
        <taxon>Pyrinomonadaceae</taxon>
        <taxon>Pyrinomonas</taxon>
    </lineage>
</organism>
<sequence>MPTYVFKGRNRLGEVIVGERVADNREALRQLLRHEQIMLTSVKEKGREIAVPKLSKQGRVKDKELAIFTRQFSVMIDAGLPLVQCLDILAEQQENKFFQQTIAQVRQDVEEGSTLAAALARHPKVFDALYVNMVEAGETGGILDLILQRLATYIEKIVKLKRDVISALIYPAAVIAIAIVVIAVIMVFVIPQFEGIFLGLLGPGEQLPLPTRIVVGISRFLAGWGGLSILLALIGLGLAVRYYYRTPQGRHQIDGLLLKLPVLGIILRKIAIARFSRTLATLLSSGVPILQALEITARTAGNVIIEEAIMKIRDAIERGETFVEPLKATEVFPNMVAQMVGIGEQTGALDAMLGKVADFYEQEVDAAIANLLTLIEPVMIAFLGVTIGSIVIAMYMPLFTLIGKLAQQH</sequence>
<dbReference type="InterPro" id="IPR042094">
    <property type="entry name" value="T2SS_GspF_sf"/>
</dbReference>
<dbReference type="AlphaFoldDB" id="A0A0B6WX19"/>
<gene>
    <name evidence="10" type="ORF">PYK22_01596</name>
</gene>
<dbReference type="OrthoDB" id="9805682at2"/>
<protein>
    <submittedName>
        <fullName evidence="10">Type II secretory pathway, component PulF</fullName>
    </submittedName>
</protein>
<name>A0A0B6WX19_9BACT</name>
<keyword evidence="6 8" id="KW-1133">Transmembrane helix</keyword>
<evidence type="ECO:0000256" key="7">
    <source>
        <dbReference type="ARBA" id="ARBA00023136"/>
    </source>
</evidence>
<dbReference type="EMBL" id="CBXV010000005">
    <property type="protein sequence ID" value="CDM65591.1"/>
    <property type="molecule type" value="Genomic_DNA"/>
</dbReference>
<keyword evidence="4" id="KW-0997">Cell inner membrane</keyword>
<dbReference type="GO" id="GO:0015628">
    <property type="term" value="P:protein secretion by the type II secretion system"/>
    <property type="evidence" value="ECO:0007669"/>
    <property type="project" value="TreeGrafter"/>
</dbReference>
<feature type="transmembrane region" description="Helical" evidence="8">
    <location>
        <begin position="168"/>
        <end position="201"/>
    </location>
</feature>
<dbReference type="PANTHER" id="PTHR30012:SF7">
    <property type="entry name" value="PROTEIN TRANSPORT PROTEIN HOFC HOMOLOG"/>
    <property type="match status" value="1"/>
</dbReference>
<evidence type="ECO:0000256" key="1">
    <source>
        <dbReference type="ARBA" id="ARBA00004429"/>
    </source>
</evidence>
<comment type="similarity">
    <text evidence="2">Belongs to the GSP F family.</text>
</comment>
<feature type="transmembrane region" description="Helical" evidence="8">
    <location>
        <begin position="221"/>
        <end position="244"/>
    </location>
</feature>
<evidence type="ECO:0000256" key="4">
    <source>
        <dbReference type="ARBA" id="ARBA00022519"/>
    </source>
</evidence>
<reference evidence="10 11" key="1">
    <citation type="submission" date="2013-12" db="EMBL/GenBank/DDBJ databases">
        <authorList>
            <person name="Stott M."/>
        </authorList>
    </citation>
    <scope>NUCLEOTIDE SEQUENCE [LARGE SCALE GENOMIC DNA]</scope>
    <source>
        <strain evidence="10 11">K22</strain>
    </source>
</reference>
<dbReference type="PANTHER" id="PTHR30012">
    <property type="entry name" value="GENERAL SECRETION PATHWAY PROTEIN"/>
    <property type="match status" value="1"/>
</dbReference>
<dbReference type="InterPro" id="IPR003004">
    <property type="entry name" value="GspF/PilC"/>
</dbReference>